<keyword evidence="1" id="KW-0812">Transmembrane</keyword>
<dbReference type="AlphaFoldDB" id="R7T683"/>
<evidence type="ECO:0000313" key="4">
    <source>
        <dbReference type="Proteomes" id="UP000014760"/>
    </source>
</evidence>
<dbReference type="EMBL" id="AMQN01015213">
    <property type="status" value="NOT_ANNOTATED_CDS"/>
    <property type="molecule type" value="Genomic_DNA"/>
</dbReference>
<keyword evidence="1" id="KW-0472">Membrane</keyword>
<evidence type="ECO:0000313" key="3">
    <source>
        <dbReference type="EnsemblMetazoa" id="CapteP226109"/>
    </source>
</evidence>
<keyword evidence="1" id="KW-1133">Transmembrane helix</keyword>
<reference evidence="2 4" key="2">
    <citation type="journal article" date="2013" name="Nature">
        <title>Insights into bilaterian evolution from three spiralian genomes.</title>
        <authorList>
            <person name="Simakov O."/>
            <person name="Marletaz F."/>
            <person name="Cho S.J."/>
            <person name="Edsinger-Gonzales E."/>
            <person name="Havlak P."/>
            <person name="Hellsten U."/>
            <person name="Kuo D.H."/>
            <person name="Larsson T."/>
            <person name="Lv J."/>
            <person name="Arendt D."/>
            <person name="Savage R."/>
            <person name="Osoegawa K."/>
            <person name="de Jong P."/>
            <person name="Grimwood J."/>
            <person name="Chapman J.A."/>
            <person name="Shapiro H."/>
            <person name="Aerts A."/>
            <person name="Otillar R.P."/>
            <person name="Terry A.Y."/>
            <person name="Boore J.L."/>
            <person name="Grigoriev I.V."/>
            <person name="Lindberg D.R."/>
            <person name="Seaver E.C."/>
            <person name="Weisblat D.A."/>
            <person name="Putnam N.H."/>
            <person name="Rokhsar D.S."/>
        </authorList>
    </citation>
    <scope>NUCLEOTIDE SEQUENCE</scope>
    <source>
        <strain evidence="2 4">I ESC-2004</strain>
    </source>
</reference>
<accession>R7T683</accession>
<feature type="transmembrane region" description="Helical" evidence="1">
    <location>
        <begin position="48"/>
        <end position="70"/>
    </location>
</feature>
<reference evidence="4" key="1">
    <citation type="submission" date="2012-12" db="EMBL/GenBank/DDBJ databases">
        <authorList>
            <person name="Hellsten U."/>
            <person name="Grimwood J."/>
            <person name="Chapman J.A."/>
            <person name="Shapiro H."/>
            <person name="Aerts A."/>
            <person name="Otillar R.P."/>
            <person name="Terry A.Y."/>
            <person name="Boore J.L."/>
            <person name="Simakov O."/>
            <person name="Marletaz F."/>
            <person name="Cho S.-J."/>
            <person name="Edsinger-Gonzales E."/>
            <person name="Havlak P."/>
            <person name="Kuo D.-H."/>
            <person name="Larsson T."/>
            <person name="Lv J."/>
            <person name="Arendt D."/>
            <person name="Savage R."/>
            <person name="Osoegawa K."/>
            <person name="de Jong P."/>
            <person name="Lindberg D.R."/>
            <person name="Seaver E.C."/>
            <person name="Weisblat D.A."/>
            <person name="Putnam N.H."/>
            <person name="Grigoriev I.V."/>
            <person name="Rokhsar D.S."/>
        </authorList>
    </citation>
    <scope>NUCLEOTIDE SEQUENCE</scope>
    <source>
        <strain evidence="4">I ESC-2004</strain>
    </source>
</reference>
<dbReference type="EMBL" id="KB311715">
    <property type="protein sequence ID" value="ELT88763.1"/>
    <property type="molecule type" value="Genomic_DNA"/>
</dbReference>
<organism evidence="2">
    <name type="scientific">Capitella teleta</name>
    <name type="common">Polychaete worm</name>
    <dbReference type="NCBI Taxonomy" id="283909"/>
    <lineage>
        <taxon>Eukaryota</taxon>
        <taxon>Metazoa</taxon>
        <taxon>Spiralia</taxon>
        <taxon>Lophotrochozoa</taxon>
        <taxon>Annelida</taxon>
        <taxon>Polychaeta</taxon>
        <taxon>Sedentaria</taxon>
        <taxon>Scolecida</taxon>
        <taxon>Capitellidae</taxon>
        <taxon>Capitella</taxon>
    </lineage>
</organism>
<protein>
    <submittedName>
        <fullName evidence="2 3">Uncharacterized protein</fullName>
    </submittedName>
</protein>
<evidence type="ECO:0000256" key="1">
    <source>
        <dbReference type="SAM" id="Phobius"/>
    </source>
</evidence>
<dbReference type="HOGENOM" id="CLU_1733237_0_0_1"/>
<evidence type="ECO:0000313" key="2">
    <source>
        <dbReference type="EMBL" id="ELT88763.1"/>
    </source>
</evidence>
<reference evidence="3" key="3">
    <citation type="submission" date="2015-06" db="UniProtKB">
        <authorList>
            <consortium name="EnsemblMetazoa"/>
        </authorList>
    </citation>
    <scope>IDENTIFICATION</scope>
</reference>
<proteinExistence type="predicted"/>
<dbReference type="Proteomes" id="UP000014760">
    <property type="component" value="Unassembled WGS sequence"/>
</dbReference>
<sequence>MHHECRLQLFLLRPLHATAKRIKGREGQLAFHLLDFGFRNTLVNMNKAVCCCIFGLLAVMAQLGIAMAVIKPPVPLKDLNPIDACLFACNMCYKREMVRQCFEPASVSKKLITILKITSQWRTIKPRNNKLTNDYLKGCETGYHAVGMLDI</sequence>
<dbReference type="OrthoDB" id="10594374at2759"/>
<name>R7T683_CAPTE</name>
<dbReference type="EnsemblMetazoa" id="CapteT226109">
    <property type="protein sequence ID" value="CapteP226109"/>
    <property type="gene ID" value="CapteG226109"/>
</dbReference>
<gene>
    <name evidence="2" type="ORF">CAPTEDRAFT_226109</name>
</gene>
<keyword evidence="4" id="KW-1185">Reference proteome</keyword>